<dbReference type="Pfam" id="PF17737">
    <property type="entry name" value="Ig_C19orf38"/>
    <property type="match status" value="1"/>
</dbReference>
<dbReference type="InterPro" id="IPR050412">
    <property type="entry name" value="Ig-like_Receptors_ImmuneReg"/>
</dbReference>
<comment type="caution">
    <text evidence="4">The sequence shown here is derived from an EMBL/GenBank/DDBJ whole genome shotgun (WGS) entry which is preliminary data.</text>
</comment>
<dbReference type="SMART" id="SM00409">
    <property type="entry name" value="IG"/>
    <property type="match status" value="1"/>
</dbReference>
<sequence length="370" mass="40841">MQVISDERSLWMYTLLFTSLQLWARLSASTSTSSPSLPAPKLDIHLRTGDSVVLICEVPGGYTGVQFMLFQYKDKVDSQELLSGAQHALFNIRVKEGDPHELFCCLYKDQQNRYSMFSPYLRIEILKAATPTRSIPSFPPPSLSVEPSAGVVKRGDTLSFSCSVPAPIPQSQSSSKNKQVSFFLLKTTKGTGTTSIIHQPQASLVSNTKPQPGVFNVGPVTGGEGGEYTCIYQITKKRGLVNSTVSNTVQVTIIDMLPAPTLVLQQHTEVWHLLCVGSPAYPGAEFSLYQADNDLPVARHYAKWFHHKAVFPVPVQDTSVASYQCQYSVLLRGEWSYSERSYPLALTGGVPPPTSTGSMPLCHMWFFIYC</sequence>
<evidence type="ECO:0000256" key="1">
    <source>
        <dbReference type="ARBA" id="ARBA00023157"/>
    </source>
</evidence>
<proteinExistence type="predicted"/>
<dbReference type="EMBL" id="CAWUFR010000013">
    <property type="protein sequence ID" value="CAK6953443.1"/>
    <property type="molecule type" value="Genomic_DNA"/>
</dbReference>
<dbReference type="PANTHER" id="PTHR11738">
    <property type="entry name" value="MHC CLASS I NK CELL RECEPTOR"/>
    <property type="match status" value="1"/>
</dbReference>
<dbReference type="AlphaFoldDB" id="A0AAV1N311"/>
<dbReference type="GO" id="GO:0002764">
    <property type="term" value="P:immune response-regulating signaling pathway"/>
    <property type="evidence" value="ECO:0007669"/>
    <property type="project" value="TreeGrafter"/>
</dbReference>
<evidence type="ECO:0000313" key="5">
    <source>
        <dbReference type="Proteomes" id="UP001314229"/>
    </source>
</evidence>
<evidence type="ECO:0000313" key="4">
    <source>
        <dbReference type="EMBL" id="CAK6953443.1"/>
    </source>
</evidence>
<dbReference type="PANTHER" id="PTHR11738:SF186">
    <property type="entry name" value="OSTEOCLAST-ASSOCIATED IMMUNOGLOBULIN-LIKE RECEPTOR"/>
    <property type="match status" value="1"/>
</dbReference>
<dbReference type="SUPFAM" id="SSF48726">
    <property type="entry name" value="Immunoglobulin"/>
    <property type="match status" value="2"/>
</dbReference>
<gene>
    <name evidence="4" type="ORF">FSCOSCO3_A001548</name>
</gene>
<dbReference type="InterPro" id="IPR036179">
    <property type="entry name" value="Ig-like_dom_sf"/>
</dbReference>
<reference evidence="4 5" key="1">
    <citation type="submission" date="2024-01" db="EMBL/GenBank/DDBJ databases">
        <authorList>
            <person name="Alioto T."/>
            <person name="Alioto T."/>
            <person name="Gomez Garrido J."/>
        </authorList>
    </citation>
    <scope>NUCLEOTIDE SEQUENCE [LARGE SCALE GENOMIC DNA]</scope>
</reference>
<name>A0AAV1N311_SCOSC</name>
<feature type="domain" description="Ig-like" evidence="3">
    <location>
        <begin position="141"/>
        <end position="246"/>
    </location>
</feature>
<dbReference type="Gene3D" id="2.60.40.10">
    <property type="entry name" value="Immunoglobulins"/>
    <property type="match status" value="1"/>
</dbReference>
<keyword evidence="2" id="KW-0732">Signal</keyword>
<keyword evidence="5" id="KW-1185">Reference proteome</keyword>
<dbReference type="InterPro" id="IPR007110">
    <property type="entry name" value="Ig-like_dom"/>
</dbReference>
<evidence type="ECO:0000256" key="2">
    <source>
        <dbReference type="SAM" id="SignalP"/>
    </source>
</evidence>
<feature type="signal peptide" evidence="2">
    <location>
        <begin position="1"/>
        <end position="28"/>
    </location>
</feature>
<feature type="chain" id="PRO_5044010311" evidence="2">
    <location>
        <begin position="29"/>
        <end position="370"/>
    </location>
</feature>
<accession>A0AAV1N311</accession>
<evidence type="ECO:0000259" key="3">
    <source>
        <dbReference type="PROSITE" id="PS50835"/>
    </source>
</evidence>
<dbReference type="Proteomes" id="UP001314229">
    <property type="component" value="Unassembled WGS sequence"/>
</dbReference>
<protein>
    <submittedName>
        <fullName evidence="4">Uncharacterized protein LOC128366039</fullName>
    </submittedName>
</protein>
<keyword evidence="1" id="KW-1015">Disulfide bond</keyword>
<dbReference type="PROSITE" id="PS50835">
    <property type="entry name" value="IG_LIKE"/>
    <property type="match status" value="1"/>
</dbReference>
<dbReference type="InterPro" id="IPR041066">
    <property type="entry name" value="C19orf38_Ig"/>
</dbReference>
<dbReference type="InterPro" id="IPR013783">
    <property type="entry name" value="Ig-like_fold"/>
</dbReference>
<organism evidence="4 5">
    <name type="scientific">Scomber scombrus</name>
    <name type="common">Atlantic mackerel</name>
    <name type="synonym">Scomber vernalis</name>
    <dbReference type="NCBI Taxonomy" id="13677"/>
    <lineage>
        <taxon>Eukaryota</taxon>
        <taxon>Metazoa</taxon>
        <taxon>Chordata</taxon>
        <taxon>Craniata</taxon>
        <taxon>Vertebrata</taxon>
        <taxon>Euteleostomi</taxon>
        <taxon>Actinopterygii</taxon>
        <taxon>Neopterygii</taxon>
        <taxon>Teleostei</taxon>
        <taxon>Neoteleostei</taxon>
        <taxon>Acanthomorphata</taxon>
        <taxon>Pelagiaria</taxon>
        <taxon>Scombriformes</taxon>
        <taxon>Scombridae</taxon>
        <taxon>Scomber</taxon>
    </lineage>
</organism>
<dbReference type="InterPro" id="IPR003599">
    <property type="entry name" value="Ig_sub"/>
</dbReference>